<dbReference type="EMBL" id="LQQC01000002">
    <property type="protein sequence ID" value="KXZ59687.1"/>
    <property type="molecule type" value="Genomic_DNA"/>
</dbReference>
<dbReference type="PANTHER" id="PTHR22993">
    <property type="entry name" value="FORMAMIDOPYRIMIDINE-DNA GLYCOSYLASE"/>
    <property type="match status" value="1"/>
</dbReference>
<dbReference type="SUPFAM" id="SSF81624">
    <property type="entry name" value="N-terminal domain of MutM-like DNA repair proteins"/>
    <property type="match status" value="1"/>
</dbReference>
<dbReference type="GO" id="GO:0140078">
    <property type="term" value="F:class I DNA-(apurinic or apyrimidinic site) endonuclease activity"/>
    <property type="evidence" value="ECO:0007669"/>
    <property type="project" value="UniProtKB-EC"/>
</dbReference>
<dbReference type="PROSITE" id="PS51066">
    <property type="entry name" value="ZF_FPG_2"/>
    <property type="match status" value="1"/>
</dbReference>
<reference evidence="18 19" key="1">
    <citation type="submission" date="2016-01" db="EMBL/GenBank/DDBJ databases">
        <title>Use of Whole Genome Sequencing to ascertain that Brevibacterium massiliense (Roux, Raoult 2009) is a later heterotypic synonym of Brevibacterium ravenspurgense (Mages 2008).</title>
        <authorList>
            <person name="Bernier A.-M."/>
            <person name="Burdz T."/>
            <person name="Huynh C."/>
            <person name="Pachecho A.L."/>
            <person name="Wiebe D."/>
            <person name="Bonner C."/>
            <person name="Bernard K."/>
        </authorList>
    </citation>
    <scope>NUCLEOTIDE SEQUENCE [LARGE SCALE GENOMIC DNA]</scope>
    <source>
        <strain evidence="18 19">CCUG56047</strain>
    </source>
</reference>
<evidence type="ECO:0000256" key="9">
    <source>
        <dbReference type="ARBA" id="ARBA00023125"/>
    </source>
</evidence>
<keyword evidence="19" id="KW-1185">Reference proteome</keyword>
<comment type="function">
    <text evidence="15">Involved in base excision repair of DNA damaged by oxidation or by mutagenic agents. Acts as DNA glycosylase that recognizes and removes damaged bases. Has a preference for oxidized purines, such as 7,8-dihydro-8-oxoguanine (8-oxoG). Has AP (apurinic/apyrimidinic) lyase activity and introduces nicks in the DNA strand. Cleaves the DNA backbone by beta-delta elimination to generate a single-strand break at the site of the removed base with both 3'- and 5'-phosphates.</text>
</comment>
<feature type="binding site" evidence="15">
    <location>
        <position position="114"/>
    </location>
    <ligand>
        <name>DNA</name>
        <dbReference type="ChEBI" id="CHEBI:16991"/>
    </ligand>
</feature>
<evidence type="ECO:0000259" key="17">
    <source>
        <dbReference type="PROSITE" id="PS51068"/>
    </source>
</evidence>
<dbReference type="HAMAP" id="MF_00103">
    <property type="entry name" value="Fapy_DNA_glycosyl"/>
    <property type="match status" value="1"/>
</dbReference>
<comment type="subunit">
    <text evidence="3 15">Monomer.</text>
</comment>
<evidence type="ECO:0000256" key="7">
    <source>
        <dbReference type="ARBA" id="ARBA00022801"/>
    </source>
</evidence>
<organism evidence="18 19">
    <name type="scientific">Brevibacterium ravenspurgense</name>
    <dbReference type="NCBI Taxonomy" id="479117"/>
    <lineage>
        <taxon>Bacteria</taxon>
        <taxon>Bacillati</taxon>
        <taxon>Actinomycetota</taxon>
        <taxon>Actinomycetes</taxon>
        <taxon>Micrococcales</taxon>
        <taxon>Brevibacteriaceae</taxon>
        <taxon>Brevibacterium</taxon>
    </lineage>
</organism>
<evidence type="ECO:0000256" key="4">
    <source>
        <dbReference type="ARBA" id="ARBA00022723"/>
    </source>
</evidence>
<comment type="catalytic activity">
    <reaction evidence="14 15">
        <text>2'-deoxyribonucleotide-(2'-deoxyribose 5'-phosphate)-2'-deoxyribonucleotide-DNA = a 3'-end 2'-deoxyribonucleotide-(2,3-dehydro-2,3-deoxyribose 5'-phosphate)-DNA + a 5'-end 5'-phospho-2'-deoxyribonucleoside-DNA + H(+)</text>
        <dbReference type="Rhea" id="RHEA:66592"/>
        <dbReference type="Rhea" id="RHEA-COMP:13180"/>
        <dbReference type="Rhea" id="RHEA-COMP:16897"/>
        <dbReference type="Rhea" id="RHEA-COMP:17067"/>
        <dbReference type="ChEBI" id="CHEBI:15378"/>
        <dbReference type="ChEBI" id="CHEBI:136412"/>
        <dbReference type="ChEBI" id="CHEBI:157695"/>
        <dbReference type="ChEBI" id="CHEBI:167181"/>
        <dbReference type="EC" id="4.2.99.18"/>
    </reaction>
</comment>
<feature type="binding site" evidence="15">
    <location>
        <position position="137"/>
    </location>
    <ligand>
        <name>DNA</name>
        <dbReference type="ChEBI" id="CHEBI:16991"/>
    </ligand>
</feature>
<protein>
    <recommendedName>
        <fullName evidence="15">Formamidopyrimidine-DNA glycosylase</fullName>
        <shortName evidence="15">Fapy-DNA glycosylase</shortName>
        <ecNumber evidence="15">3.2.2.23</ecNumber>
    </recommendedName>
    <alternativeName>
        <fullName evidence="15">DNA-(apurinic or apyrimidinic site) lyase MutM</fullName>
        <shortName evidence="15">AP lyase MutM</shortName>
        <ecNumber evidence="15">4.2.99.18</ecNumber>
    </alternativeName>
</protein>
<feature type="active site" description="Proton donor" evidence="15">
    <location>
        <position position="3"/>
    </location>
</feature>
<dbReference type="InterPro" id="IPR035937">
    <property type="entry name" value="FPG_N"/>
</dbReference>
<dbReference type="InterPro" id="IPR015886">
    <property type="entry name" value="H2TH_FPG"/>
</dbReference>
<keyword evidence="12 15" id="KW-0511">Multifunctional enzyme</keyword>
<feature type="domain" description="Formamidopyrimidine-DNA glycosylase catalytic" evidence="17">
    <location>
        <begin position="2"/>
        <end position="140"/>
    </location>
</feature>
<name>A0A150HC16_9MICO</name>
<dbReference type="InterPro" id="IPR012319">
    <property type="entry name" value="FPG_cat"/>
</dbReference>
<gene>
    <name evidence="18" type="primary">fpg1</name>
    <name evidence="15" type="synonym">fpg</name>
    <name evidence="15" type="synonym">mutM</name>
    <name evidence="18" type="ORF">Bravens_00159</name>
</gene>
<dbReference type="InterPro" id="IPR000214">
    <property type="entry name" value="Znf_DNA_glyclase/AP_lyase"/>
</dbReference>
<dbReference type="InterPro" id="IPR010979">
    <property type="entry name" value="Ribosomal_uS13-like_H2TH"/>
</dbReference>
<dbReference type="Gene3D" id="3.20.190.10">
    <property type="entry name" value="MutM-like, N-terminal"/>
    <property type="match status" value="1"/>
</dbReference>
<dbReference type="PANTHER" id="PTHR22993:SF9">
    <property type="entry name" value="FORMAMIDOPYRIMIDINE-DNA GLYCOSYLASE"/>
    <property type="match status" value="1"/>
</dbReference>
<keyword evidence="13 15" id="KW-0326">Glycosidase</keyword>
<dbReference type="SUPFAM" id="SSF46946">
    <property type="entry name" value="S13-like H2TH domain"/>
    <property type="match status" value="1"/>
</dbReference>
<dbReference type="EC" id="4.2.99.18" evidence="15"/>
<evidence type="ECO:0000256" key="2">
    <source>
        <dbReference type="ARBA" id="ARBA00009409"/>
    </source>
</evidence>
<dbReference type="Gene3D" id="1.10.8.50">
    <property type="match status" value="1"/>
</dbReference>
<dbReference type="EC" id="3.2.2.23" evidence="15"/>
<sequence length="310" mass="33361">MPELPEVEHVRRGLEPWAVGSRIESLRVLDPRILGTTSKRTVDATAVDRLTASVPGGLVEGACRRGKFMWLPLATGSVFPDSAPEVPAGWAVALHLGMSGQVRIHTADDAVHRHTRAVFDMRSADGAPWQMRFVDQRIFGHIGLEPLVTGLGSPRLVAASAARIAPDPFEDGFDAEGLARTLKGRRTAIKAALLDQGVVSGIGNIYADEALFAAGVHPAARTDRLRISRIENTLHAARAVMARAIEAGGTSFDELYVNVNGESGYFDRSLGVYGKAGSPCTRCGETVRSSTIAGRTSHWCPSCQKPQRRY</sequence>
<dbReference type="NCBIfam" id="TIGR00577">
    <property type="entry name" value="fpg"/>
    <property type="match status" value="1"/>
</dbReference>
<dbReference type="SMART" id="SM00898">
    <property type="entry name" value="Fapy_DNA_glyco"/>
    <property type="match status" value="1"/>
</dbReference>
<dbReference type="PROSITE" id="PS51068">
    <property type="entry name" value="FPG_CAT"/>
    <property type="match status" value="1"/>
</dbReference>
<dbReference type="InterPro" id="IPR020629">
    <property type="entry name" value="FPG_Glyclase"/>
</dbReference>
<feature type="domain" description="FPG-type" evidence="16">
    <location>
        <begin position="271"/>
        <end position="305"/>
    </location>
</feature>
<dbReference type="PROSITE" id="PS01242">
    <property type="entry name" value="ZF_FPG_1"/>
    <property type="match status" value="1"/>
</dbReference>
<evidence type="ECO:0000256" key="6">
    <source>
        <dbReference type="ARBA" id="ARBA00022771"/>
    </source>
</evidence>
<dbReference type="AlphaFoldDB" id="A0A150HC16"/>
<dbReference type="GO" id="GO:0008270">
    <property type="term" value="F:zinc ion binding"/>
    <property type="evidence" value="ECO:0007669"/>
    <property type="project" value="UniProtKB-UniRule"/>
</dbReference>
<keyword evidence="9 15" id="KW-0238">DNA-binding</keyword>
<keyword evidence="8 15" id="KW-0862">Zinc</keyword>
<evidence type="ECO:0000313" key="18">
    <source>
        <dbReference type="EMBL" id="KXZ59687.1"/>
    </source>
</evidence>
<dbReference type="InterPro" id="IPR010663">
    <property type="entry name" value="Znf_FPG/IleRS"/>
</dbReference>
<dbReference type="FunFam" id="1.10.8.50:FF:000003">
    <property type="entry name" value="Formamidopyrimidine-DNA glycosylase"/>
    <property type="match status" value="1"/>
</dbReference>
<dbReference type="SMART" id="SM01232">
    <property type="entry name" value="H2TH"/>
    <property type="match status" value="1"/>
</dbReference>
<proteinExistence type="inferred from homology"/>
<dbReference type="GO" id="GO:0006979">
    <property type="term" value="P:response to oxidative stress"/>
    <property type="evidence" value="ECO:0007669"/>
    <property type="project" value="UniProtKB-ARBA"/>
</dbReference>
<feature type="active site" description="Schiff-base intermediate with DNA" evidence="15">
    <location>
        <position position="2"/>
    </location>
</feature>
<accession>A0A150HC16</accession>
<evidence type="ECO:0000256" key="1">
    <source>
        <dbReference type="ARBA" id="ARBA00001668"/>
    </source>
</evidence>
<comment type="similarity">
    <text evidence="2 15">Belongs to the FPG family.</text>
</comment>
<dbReference type="Proteomes" id="UP000243589">
    <property type="component" value="Unassembled WGS sequence"/>
</dbReference>
<dbReference type="GO" id="GO:0003690">
    <property type="term" value="F:double-stranded DNA binding"/>
    <property type="evidence" value="ECO:0007669"/>
    <property type="project" value="UniProtKB-ARBA"/>
</dbReference>
<keyword evidence="6 15" id="KW-0863">Zinc-finger</keyword>
<evidence type="ECO:0000256" key="14">
    <source>
        <dbReference type="ARBA" id="ARBA00044632"/>
    </source>
</evidence>
<keyword evidence="5 15" id="KW-0227">DNA damage</keyword>
<evidence type="ECO:0000256" key="13">
    <source>
        <dbReference type="ARBA" id="ARBA00023295"/>
    </source>
</evidence>
<keyword evidence="11 15" id="KW-0456">Lyase</keyword>
<dbReference type="InterPro" id="IPR015887">
    <property type="entry name" value="DNA_glyclase_Znf_dom_DNA_BS"/>
</dbReference>
<dbReference type="NCBIfam" id="NF002211">
    <property type="entry name" value="PRK01103.1"/>
    <property type="match status" value="1"/>
</dbReference>
<dbReference type="PATRIC" id="fig|479117.4.peg.155"/>
<comment type="cofactor">
    <cofactor evidence="15">
        <name>Zn(2+)</name>
        <dbReference type="ChEBI" id="CHEBI:29105"/>
    </cofactor>
    <text evidence="15">Binds 1 zinc ion per subunit.</text>
</comment>
<dbReference type="GO" id="GO:0003684">
    <property type="term" value="F:damaged DNA binding"/>
    <property type="evidence" value="ECO:0007669"/>
    <property type="project" value="InterPro"/>
</dbReference>
<evidence type="ECO:0000256" key="8">
    <source>
        <dbReference type="ARBA" id="ARBA00022833"/>
    </source>
</evidence>
<dbReference type="Pfam" id="PF06831">
    <property type="entry name" value="H2TH"/>
    <property type="match status" value="1"/>
</dbReference>
<keyword evidence="10 15" id="KW-0234">DNA repair</keyword>
<comment type="caution">
    <text evidence="18">The sequence shown here is derived from an EMBL/GenBank/DDBJ whole genome shotgun (WGS) entry which is preliminary data.</text>
</comment>
<evidence type="ECO:0000313" key="19">
    <source>
        <dbReference type="Proteomes" id="UP000243589"/>
    </source>
</evidence>
<dbReference type="Pfam" id="PF01149">
    <property type="entry name" value="Fapy_DNA_glyco"/>
    <property type="match status" value="1"/>
</dbReference>
<keyword evidence="7 15" id="KW-0378">Hydrolase</keyword>
<feature type="active site" description="Proton donor; for delta-elimination activity" evidence="15">
    <location>
        <position position="295"/>
    </location>
</feature>
<evidence type="ECO:0000256" key="15">
    <source>
        <dbReference type="HAMAP-Rule" id="MF_00103"/>
    </source>
</evidence>
<dbReference type="Pfam" id="PF06827">
    <property type="entry name" value="zf-FPG_IleRS"/>
    <property type="match status" value="1"/>
</dbReference>
<feature type="binding site" evidence="15">
    <location>
        <position position="185"/>
    </location>
    <ligand>
        <name>DNA</name>
        <dbReference type="ChEBI" id="CHEBI:16991"/>
    </ligand>
</feature>
<keyword evidence="4 15" id="KW-0479">Metal-binding</keyword>
<evidence type="ECO:0000259" key="16">
    <source>
        <dbReference type="PROSITE" id="PS51066"/>
    </source>
</evidence>
<evidence type="ECO:0000256" key="3">
    <source>
        <dbReference type="ARBA" id="ARBA00011245"/>
    </source>
</evidence>
<evidence type="ECO:0000256" key="5">
    <source>
        <dbReference type="ARBA" id="ARBA00022763"/>
    </source>
</evidence>
<dbReference type="CDD" id="cd08966">
    <property type="entry name" value="EcFpg-like_N"/>
    <property type="match status" value="1"/>
</dbReference>
<dbReference type="GO" id="GO:0006284">
    <property type="term" value="P:base-excision repair"/>
    <property type="evidence" value="ECO:0007669"/>
    <property type="project" value="InterPro"/>
</dbReference>
<evidence type="ECO:0000256" key="11">
    <source>
        <dbReference type="ARBA" id="ARBA00023239"/>
    </source>
</evidence>
<dbReference type="RefSeq" id="WP_062019472.1">
    <property type="nucleotide sequence ID" value="NZ_LQQC01000002.1"/>
</dbReference>
<evidence type="ECO:0000256" key="12">
    <source>
        <dbReference type="ARBA" id="ARBA00023268"/>
    </source>
</evidence>
<feature type="active site" description="Proton donor; for beta-elimination activity" evidence="15">
    <location>
        <position position="67"/>
    </location>
</feature>
<dbReference type="GO" id="GO:0034039">
    <property type="term" value="F:8-oxo-7,8-dihydroguanine DNA N-glycosylase activity"/>
    <property type="evidence" value="ECO:0007669"/>
    <property type="project" value="TreeGrafter"/>
</dbReference>
<evidence type="ECO:0000256" key="10">
    <source>
        <dbReference type="ARBA" id="ARBA00023204"/>
    </source>
</evidence>
<comment type="catalytic activity">
    <reaction evidence="1 15">
        <text>Hydrolysis of DNA containing ring-opened 7-methylguanine residues, releasing 2,6-diamino-4-hydroxy-5-(N-methyl)formamidopyrimidine.</text>
        <dbReference type="EC" id="3.2.2.23"/>
    </reaction>
</comment>
<dbReference type="SUPFAM" id="SSF57716">
    <property type="entry name" value="Glucocorticoid receptor-like (DNA-binding domain)"/>
    <property type="match status" value="1"/>
</dbReference>